<keyword evidence="8" id="KW-1185">Reference proteome</keyword>
<dbReference type="Pfam" id="PF02631">
    <property type="entry name" value="RecX_HTH2"/>
    <property type="match status" value="1"/>
</dbReference>
<accession>A0AAC9PVS8</accession>
<evidence type="ECO:0000256" key="1">
    <source>
        <dbReference type="ARBA" id="ARBA00004496"/>
    </source>
</evidence>
<comment type="similarity">
    <text evidence="2">Belongs to the RecX family.</text>
</comment>
<dbReference type="GO" id="GO:0005737">
    <property type="term" value="C:cytoplasm"/>
    <property type="evidence" value="ECO:0007669"/>
    <property type="project" value="UniProtKB-SubCell"/>
</dbReference>
<evidence type="ECO:0000256" key="2">
    <source>
        <dbReference type="ARBA" id="ARBA00009695"/>
    </source>
</evidence>
<organism evidence="7 8">
    <name type="scientific">Lacinutrix venerupis</name>
    <dbReference type="NCBI Taxonomy" id="1486034"/>
    <lineage>
        <taxon>Bacteria</taxon>
        <taxon>Pseudomonadati</taxon>
        <taxon>Bacteroidota</taxon>
        <taxon>Flavobacteriia</taxon>
        <taxon>Flavobacteriales</taxon>
        <taxon>Flavobacteriaceae</taxon>
        <taxon>Lacinutrix</taxon>
    </lineage>
</organism>
<feature type="domain" description="RecX third three-helical" evidence="6">
    <location>
        <begin position="106"/>
        <end position="150"/>
    </location>
</feature>
<sequence length="158" mass="18873">MHQKQKSYTVEEAKKKLEHYCAYQERCHKEVKQKLRDLNIIPEAADIIIVHLIQHNFLNEERFAKIFVRGKFNIKKWGRFRITQELKKKDISKININAALREISDDEYIEVFNALAEKKANTILETNILKKKKKLTAYLLYRGWESHLVYSKVNELIN</sequence>
<protein>
    <recommendedName>
        <fullName evidence="3">Regulatory protein RecX</fullName>
    </recommendedName>
</protein>
<dbReference type="PANTHER" id="PTHR33602">
    <property type="entry name" value="REGULATORY PROTEIN RECX FAMILY PROTEIN"/>
    <property type="match status" value="1"/>
</dbReference>
<dbReference type="GO" id="GO:0006282">
    <property type="term" value="P:regulation of DNA repair"/>
    <property type="evidence" value="ECO:0007669"/>
    <property type="project" value="InterPro"/>
</dbReference>
<dbReference type="PANTHER" id="PTHR33602:SF1">
    <property type="entry name" value="REGULATORY PROTEIN RECX FAMILY PROTEIN"/>
    <property type="match status" value="1"/>
</dbReference>
<evidence type="ECO:0000259" key="6">
    <source>
        <dbReference type="Pfam" id="PF21981"/>
    </source>
</evidence>
<comment type="subcellular location">
    <subcellularLocation>
        <location evidence="1">Cytoplasm</location>
    </subcellularLocation>
</comment>
<keyword evidence="4" id="KW-0963">Cytoplasm</keyword>
<dbReference type="Pfam" id="PF21981">
    <property type="entry name" value="RecX_HTH3"/>
    <property type="match status" value="1"/>
</dbReference>
<evidence type="ECO:0000256" key="3">
    <source>
        <dbReference type="ARBA" id="ARBA00018111"/>
    </source>
</evidence>
<evidence type="ECO:0000259" key="5">
    <source>
        <dbReference type="Pfam" id="PF02631"/>
    </source>
</evidence>
<evidence type="ECO:0000313" key="7">
    <source>
        <dbReference type="EMBL" id="APX99124.1"/>
    </source>
</evidence>
<dbReference type="AlphaFoldDB" id="A0AAC9PVS8"/>
<dbReference type="Gene3D" id="1.10.10.10">
    <property type="entry name" value="Winged helix-like DNA-binding domain superfamily/Winged helix DNA-binding domain"/>
    <property type="match status" value="3"/>
</dbReference>
<reference evidence="7 8" key="1">
    <citation type="submission" date="2017-01" db="EMBL/GenBank/DDBJ databases">
        <title>Complete genome of Lacinutrix venerupis DOK2-8 isolated from seawater in Dokdo.</title>
        <authorList>
            <person name="Chi W.-J."/>
            <person name="Kim J.H."/>
        </authorList>
    </citation>
    <scope>NUCLEOTIDE SEQUENCE [LARGE SCALE GENOMIC DNA]</scope>
    <source>
        <strain evidence="7 8">DOK2-8</strain>
    </source>
</reference>
<name>A0AAC9PVS8_9FLAO</name>
<evidence type="ECO:0000313" key="8">
    <source>
        <dbReference type="Proteomes" id="UP000187506"/>
    </source>
</evidence>
<feature type="domain" description="RecX second three-helical" evidence="5">
    <location>
        <begin position="59"/>
        <end position="100"/>
    </location>
</feature>
<proteinExistence type="inferred from homology"/>
<dbReference type="EMBL" id="CP019352">
    <property type="protein sequence ID" value="APX99124.1"/>
    <property type="molecule type" value="Genomic_DNA"/>
</dbReference>
<dbReference type="InterPro" id="IPR053924">
    <property type="entry name" value="RecX_HTH_2nd"/>
</dbReference>
<dbReference type="InterPro" id="IPR003783">
    <property type="entry name" value="Regulatory_RecX"/>
</dbReference>
<gene>
    <name evidence="7" type="ORF">BWR22_01965</name>
</gene>
<dbReference type="KEGG" id="lvn:BWR22_01965"/>
<dbReference type="InterPro" id="IPR036388">
    <property type="entry name" value="WH-like_DNA-bd_sf"/>
</dbReference>
<dbReference type="Proteomes" id="UP000187506">
    <property type="component" value="Chromosome"/>
</dbReference>
<dbReference type="InterPro" id="IPR053925">
    <property type="entry name" value="RecX_HTH_3rd"/>
</dbReference>
<dbReference type="RefSeq" id="WP_076731765.1">
    <property type="nucleotide sequence ID" value="NZ_CP019352.1"/>
</dbReference>
<evidence type="ECO:0000256" key="4">
    <source>
        <dbReference type="ARBA" id="ARBA00022490"/>
    </source>
</evidence>